<feature type="compositionally biased region" description="Basic and acidic residues" evidence="1">
    <location>
        <begin position="54"/>
        <end position="65"/>
    </location>
</feature>
<feature type="compositionally biased region" description="Polar residues" evidence="1">
    <location>
        <begin position="184"/>
        <end position="197"/>
    </location>
</feature>
<dbReference type="PANTHER" id="PTHR40644:SF1">
    <property type="entry name" value="UPF0653 PROTEIN C607.02C"/>
    <property type="match status" value="1"/>
</dbReference>
<dbReference type="Proteomes" id="UP000748025">
    <property type="component" value="Unassembled WGS sequence"/>
</dbReference>
<dbReference type="EMBL" id="SRPW01000842">
    <property type="protein sequence ID" value="KAG6011696.1"/>
    <property type="molecule type" value="Genomic_DNA"/>
</dbReference>
<keyword evidence="3" id="KW-1185">Reference proteome</keyword>
<evidence type="ECO:0000313" key="2">
    <source>
        <dbReference type="EMBL" id="KAG6011696.1"/>
    </source>
</evidence>
<name>A0A9P7NBT0_9HYPO</name>
<proteinExistence type="predicted"/>
<evidence type="ECO:0000313" key="3">
    <source>
        <dbReference type="Proteomes" id="UP000748025"/>
    </source>
</evidence>
<protein>
    <recommendedName>
        <fullName evidence="4">Urease accessory protein UreD</fullName>
    </recommendedName>
</protein>
<reference evidence="2" key="1">
    <citation type="journal article" date="2020" name="bioRxiv">
        <title>Whole genome comparisons of ergot fungi reveals the divergence and evolution of species within the genus Claviceps are the result of varying mechanisms driving genome evolution and host range expansion.</title>
        <authorList>
            <person name="Wyka S.A."/>
            <person name="Mondo S.J."/>
            <person name="Liu M."/>
            <person name="Dettman J."/>
            <person name="Nalam V."/>
            <person name="Broders K.D."/>
        </authorList>
    </citation>
    <scope>NUCLEOTIDE SEQUENCE</scope>
    <source>
        <strain evidence="2">CCC 602</strain>
    </source>
</reference>
<evidence type="ECO:0000256" key="1">
    <source>
        <dbReference type="SAM" id="MobiDB-lite"/>
    </source>
</evidence>
<organism evidence="2 3">
    <name type="scientific">Claviceps pusilla</name>
    <dbReference type="NCBI Taxonomy" id="123648"/>
    <lineage>
        <taxon>Eukaryota</taxon>
        <taxon>Fungi</taxon>
        <taxon>Dikarya</taxon>
        <taxon>Ascomycota</taxon>
        <taxon>Pezizomycotina</taxon>
        <taxon>Sordariomycetes</taxon>
        <taxon>Hypocreomycetidae</taxon>
        <taxon>Hypocreales</taxon>
        <taxon>Clavicipitaceae</taxon>
        <taxon>Claviceps</taxon>
    </lineage>
</organism>
<dbReference type="OrthoDB" id="5876637at2759"/>
<feature type="region of interest" description="Disordered" evidence="1">
    <location>
        <begin position="163"/>
        <end position="222"/>
    </location>
</feature>
<dbReference type="AlphaFoldDB" id="A0A9P7NBT0"/>
<accession>A0A9P7NBT0</accession>
<feature type="compositionally biased region" description="Basic and acidic residues" evidence="1">
    <location>
        <begin position="100"/>
        <end position="109"/>
    </location>
</feature>
<comment type="caution">
    <text evidence="2">The sequence shown here is derived from an EMBL/GenBank/DDBJ whole genome shotgun (WGS) entry which is preliminary data.</text>
</comment>
<sequence>MPHKHKRKRGDENVYDLSPSENALPLPVTASKRNGKGKQPIDQPKTKRPRKDRKNNNDVPREFRRLMAFAQGKKTRSGLDNGETDKSRKSTTQDNQVETPRIRPGEDMRSFSARVDAALPISGLATKTKTKDGKDSLGLKVHRTLKERKMHKLYDQWRAEERKIQEQREEERELAEEREMGNDASGTFAESVSNDTAQLHGGKKSRKRGKAQDDDDPWRELLRKRNEAKIKLHDVALAPPELAHKKDRKQLQVGGAVVDVINIPKAAGSLRRREQLQTAREDVLEAYRKIREHEQAKLDAQRASNRGRH</sequence>
<feature type="compositionally biased region" description="Basic and acidic residues" evidence="1">
    <location>
        <begin position="163"/>
        <end position="181"/>
    </location>
</feature>
<feature type="region of interest" description="Disordered" evidence="1">
    <location>
        <begin position="1"/>
        <end position="111"/>
    </location>
</feature>
<dbReference type="PANTHER" id="PTHR40644">
    <property type="entry name" value="UPF0653 PROTEIN C607.02C"/>
    <property type="match status" value="1"/>
</dbReference>
<evidence type="ECO:0008006" key="4">
    <source>
        <dbReference type="Google" id="ProtNLM"/>
    </source>
</evidence>
<gene>
    <name evidence="2" type="ORF">E4U43_008170</name>
</gene>